<evidence type="ECO:0000259" key="17">
    <source>
        <dbReference type="Pfam" id="PF03443"/>
    </source>
</evidence>
<keyword evidence="4" id="KW-0479">Metal-binding</keyword>
<keyword evidence="19" id="KW-1185">Reference proteome</keyword>
<keyword evidence="11" id="KW-0119">Carbohydrate metabolism</keyword>
<gene>
    <name evidence="18" type="ORF">C8A00DRAFT_45850</name>
</gene>
<dbReference type="PANTHER" id="PTHR33353">
    <property type="entry name" value="PUTATIVE (AFU_ORTHOLOGUE AFUA_1G12560)-RELATED"/>
    <property type="match status" value="1"/>
</dbReference>
<comment type="cofactor">
    <cofactor evidence="1">
        <name>Cu(2+)</name>
        <dbReference type="ChEBI" id="CHEBI:29036"/>
    </cofactor>
</comment>
<proteinExistence type="inferred from homology"/>
<accession>A0AAN6VG22</accession>
<keyword evidence="9 18" id="KW-0503">Monooxygenase</keyword>
<dbReference type="PANTHER" id="PTHR33353:SF19">
    <property type="entry name" value="GLYCOSYLHYDROLASE FAMILY 61-8 PROTEIN"/>
    <property type="match status" value="1"/>
</dbReference>
<evidence type="ECO:0000256" key="13">
    <source>
        <dbReference type="ARBA" id="ARBA00044502"/>
    </source>
</evidence>
<feature type="domain" description="Auxiliary Activity family 9 catalytic" evidence="17">
    <location>
        <begin position="132"/>
        <end position="205"/>
    </location>
</feature>
<organism evidence="18 19">
    <name type="scientific">Chaetomidium leptoderma</name>
    <dbReference type="NCBI Taxonomy" id="669021"/>
    <lineage>
        <taxon>Eukaryota</taxon>
        <taxon>Fungi</taxon>
        <taxon>Dikarya</taxon>
        <taxon>Ascomycota</taxon>
        <taxon>Pezizomycotina</taxon>
        <taxon>Sordariomycetes</taxon>
        <taxon>Sordariomycetidae</taxon>
        <taxon>Sordariales</taxon>
        <taxon>Chaetomiaceae</taxon>
        <taxon>Chaetomidium</taxon>
    </lineage>
</organism>
<dbReference type="EMBL" id="MU857048">
    <property type="protein sequence ID" value="KAK4150827.1"/>
    <property type="molecule type" value="Genomic_DNA"/>
</dbReference>
<evidence type="ECO:0000256" key="12">
    <source>
        <dbReference type="ARBA" id="ARBA00023326"/>
    </source>
</evidence>
<evidence type="ECO:0000256" key="15">
    <source>
        <dbReference type="ARBA" id="ARBA00047174"/>
    </source>
</evidence>
<keyword evidence="7" id="KW-0560">Oxidoreductase</keyword>
<reference evidence="18" key="1">
    <citation type="journal article" date="2023" name="Mol. Phylogenet. Evol.">
        <title>Genome-scale phylogeny and comparative genomics of the fungal order Sordariales.</title>
        <authorList>
            <person name="Hensen N."/>
            <person name="Bonometti L."/>
            <person name="Westerberg I."/>
            <person name="Brannstrom I.O."/>
            <person name="Guillou S."/>
            <person name="Cros-Aarteil S."/>
            <person name="Calhoun S."/>
            <person name="Haridas S."/>
            <person name="Kuo A."/>
            <person name="Mondo S."/>
            <person name="Pangilinan J."/>
            <person name="Riley R."/>
            <person name="LaButti K."/>
            <person name="Andreopoulos B."/>
            <person name="Lipzen A."/>
            <person name="Chen C."/>
            <person name="Yan M."/>
            <person name="Daum C."/>
            <person name="Ng V."/>
            <person name="Clum A."/>
            <person name="Steindorff A."/>
            <person name="Ohm R.A."/>
            <person name="Martin F."/>
            <person name="Silar P."/>
            <person name="Natvig D.O."/>
            <person name="Lalanne C."/>
            <person name="Gautier V."/>
            <person name="Ament-Velasquez S.L."/>
            <person name="Kruys A."/>
            <person name="Hutchinson M.I."/>
            <person name="Powell A.J."/>
            <person name="Barry K."/>
            <person name="Miller A.N."/>
            <person name="Grigoriev I.V."/>
            <person name="Debuchy R."/>
            <person name="Gladieux P."/>
            <person name="Hiltunen Thoren M."/>
            <person name="Johannesson H."/>
        </authorList>
    </citation>
    <scope>NUCLEOTIDE SEQUENCE</scope>
    <source>
        <strain evidence="18">CBS 538.74</strain>
    </source>
</reference>
<evidence type="ECO:0000313" key="19">
    <source>
        <dbReference type="Proteomes" id="UP001302745"/>
    </source>
</evidence>
<evidence type="ECO:0000256" key="11">
    <source>
        <dbReference type="ARBA" id="ARBA00023277"/>
    </source>
</evidence>
<comment type="similarity">
    <text evidence="13">Belongs to the polysaccharide monooxygenase AA9 family.</text>
</comment>
<dbReference type="GO" id="GO:0046872">
    <property type="term" value="F:metal ion binding"/>
    <property type="evidence" value="ECO:0007669"/>
    <property type="project" value="UniProtKB-KW"/>
</dbReference>
<protein>
    <recommendedName>
        <fullName evidence="15">lytic cellulose monooxygenase (C4-dehydrogenating)</fullName>
        <ecNumber evidence="15">1.14.99.56</ecNumber>
    </recommendedName>
</protein>
<name>A0AAN6VG22_9PEZI</name>
<keyword evidence="6" id="KW-0136">Cellulose degradation</keyword>
<feature type="chain" id="PRO_5042935711" description="lytic cellulose monooxygenase (C4-dehydrogenating)" evidence="16">
    <location>
        <begin position="18"/>
        <end position="224"/>
    </location>
</feature>
<comment type="subcellular location">
    <subcellularLocation>
        <location evidence="2">Secreted</location>
    </subcellularLocation>
</comment>
<evidence type="ECO:0000256" key="2">
    <source>
        <dbReference type="ARBA" id="ARBA00004613"/>
    </source>
</evidence>
<evidence type="ECO:0000256" key="4">
    <source>
        <dbReference type="ARBA" id="ARBA00022723"/>
    </source>
</evidence>
<dbReference type="InterPro" id="IPR049892">
    <property type="entry name" value="AA9"/>
</dbReference>
<reference evidence="18" key="2">
    <citation type="submission" date="2023-05" db="EMBL/GenBank/DDBJ databases">
        <authorList>
            <consortium name="Lawrence Berkeley National Laboratory"/>
            <person name="Steindorff A."/>
            <person name="Hensen N."/>
            <person name="Bonometti L."/>
            <person name="Westerberg I."/>
            <person name="Brannstrom I.O."/>
            <person name="Guillou S."/>
            <person name="Cros-Aarteil S."/>
            <person name="Calhoun S."/>
            <person name="Haridas S."/>
            <person name="Kuo A."/>
            <person name="Mondo S."/>
            <person name="Pangilinan J."/>
            <person name="Riley R."/>
            <person name="Labutti K."/>
            <person name="Andreopoulos B."/>
            <person name="Lipzen A."/>
            <person name="Chen C."/>
            <person name="Yanf M."/>
            <person name="Daum C."/>
            <person name="Ng V."/>
            <person name="Clum A."/>
            <person name="Ohm R."/>
            <person name="Martin F."/>
            <person name="Silar P."/>
            <person name="Natvig D."/>
            <person name="Lalanne C."/>
            <person name="Gautier V."/>
            <person name="Ament-Velasquez S.L."/>
            <person name="Kruys A."/>
            <person name="Hutchinson M.I."/>
            <person name="Powell A.J."/>
            <person name="Barry K."/>
            <person name="Miller A.N."/>
            <person name="Grigoriev I.V."/>
            <person name="Debuchy R."/>
            <person name="Gladieux P."/>
            <person name="Thoren M.H."/>
            <person name="Johannesson H."/>
        </authorList>
    </citation>
    <scope>NUCLEOTIDE SEQUENCE</scope>
    <source>
        <strain evidence="18">CBS 538.74</strain>
    </source>
</reference>
<evidence type="ECO:0000256" key="5">
    <source>
        <dbReference type="ARBA" id="ARBA00022729"/>
    </source>
</evidence>
<keyword evidence="5 16" id="KW-0732">Signal</keyword>
<keyword evidence="8" id="KW-0186">Copper</keyword>
<evidence type="ECO:0000256" key="1">
    <source>
        <dbReference type="ARBA" id="ARBA00001973"/>
    </source>
</evidence>
<evidence type="ECO:0000313" key="18">
    <source>
        <dbReference type="EMBL" id="KAK4150827.1"/>
    </source>
</evidence>
<dbReference type="EC" id="1.14.99.56" evidence="15"/>
<comment type="catalytic activity">
    <reaction evidence="14">
        <text>[(1-&gt;4)-beta-D-glucosyl]n+m + reduced acceptor + O2 = 4-dehydro-beta-D-glucosyl-[(1-&gt;4)-beta-D-glucosyl]n-1 + [(1-&gt;4)-beta-D-glucosyl]m + acceptor + H2O.</text>
        <dbReference type="EC" id="1.14.99.56"/>
    </reaction>
</comment>
<keyword evidence="10" id="KW-1015">Disulfide bond</keyword>
<evidence type="ECO:0000256" key="6">
    <source>
        <dbReference type="ARBA" id="ARBA00023001"/>
    </source>
</evidence>
<dbReference type="AlphaFoldDB" id="A0AAN6VG22"/>
<dbReference type="Pfam" id="PF03443">
    <property type="entry name" value="AA9"/>
    <property type="match status" value="2"/>
</dbReference>
<keyword evidence="12" id="KW-0624">Polysaccharide degradation</keyword>
<dbReference type="InterPro" id="IPR005103">
    <property type="entry name" value="AA9_LPMO"/>
</dbReference>
<dbReference type="Gene3D" id="2.70.50.70">
    <property type="match status" value="2"/>
</dbReference>
<evidence type="ECO:0000256" key="9">
    <source>
        <dbReference type="ARBA" id="ARBA00023033"/>
    </source>
</evidence>
<evidence type="ECO:0000256" key="3">
    <source>
        <dbReference type="ARBA" id="ARBA00022525"/>
    </source>
</evidence>
<dbReference type="GO" id="GO:0005576">
    <property type="term" value="C:extracellular region"/>
    <property type="evidence" value="ECO:0007669"/>
    <property type="project" value="UniProtKB-SubCell"/>
</dbReference>
<feature type="signal peptide" evidence="16">
    <location>
        <begin position="1"/>
        <end position="17"/>
    </location>
</feature>
<dbReference type="Proteomes" id="UP001302745">
    <property type="component" value="Unassembled WGS sequence"/>
</dbReference>
<feature type="domain" description="Auxiliary Activity family 9 catalytic" evidence="17">
    <location>
        <begin position="55"/>
        <end position="128"/>
    </location>
</feature>
<evidence type="ECO:0000256" key="10">
    <source>
        <dbReference type="ARBA" id="ARBA00023157"/>
    </source>
</evidence>
<comment type="caution">
    <text evidence="18">The sequence shown here is derived from an EMBL/GenBank/DDBJ whole genome shotgun (WGS) entry which is preliminary data.</text>
</comment>
<sequence>MSLILLSAIFALPSLLAGHGGVWNYSIAQGIGVLGIVPPHLIHTGNGYPGFSSIQRHWVDFRPIVDVELPTLVCNEPGSPAEESTTVATGAEIEAYYKGWPHDIGPIIVWMAYCGPDPASCSSFDGTGRSCVTIPERLKGGAYLMRHELIALHVPFTPEFYPECAHLYVLSSGDETPGEEYLASIPGVWEKDEPELHLSIYEEPTSSRTEWLIPGPAVWRGSGQ</sequence>
<evidence type="ECO:0000256" key="16">
    <source>
        <dbReference type="SAM" id="SignalP"/>
    </source>
</evidence>
<dbReference type="GO" id="GO:0030245">
    <property type="term" value="P:cellulose catabolic process"/>
    <property type="evidence" value="ECO:0007669"/>
    <property type="project" value="UniProtKB-KW"/>
</dbReference>
<evidence type="ECO:0000256" key="7">
    <source>
        <dbReference type="ARBA" id="ARBA00023002"/>
    </source>
</evidence>
<evidence type="ECO:0000256" key="14">
    <source>
        <dbReference type="ARBA" id="ARBA00045077"/>
    </source>
</evidence>
<dbReference type="GO" id="GO:0004497">
    <property type="term" value="F:monooxygenase activity"/>
    <property type="evidence" value="ECO:0007669"/>
    <property type="project" value="UniProtKB-KW"/>
</dbReference>
<keyword evidence="3" id="KW-0964">Secreted</keyword>
<evidence type="ECO:0000256" key="8">
    <source>
        <dbReference type="ARBA" id="ARBA00023008"/>
    </source>
</evidence>